<evidence type="ECO:0000256" key="4">
    <source>
        <dbReference type="SAM" id="SignalP"/>
    </source>
</evidence>
<dbReference type="SMART" id="SM00248">
    <property type="entry name" value="ANK"/>
    <property type="match status" value="3"/>
</dbReference>
<evidence type="ECO:0000313" key="6">
    <source>
        <dbReference type="Proteomes" id="UP000198942"/>
    </source>
</evidence>
<reference evidence="6" key="1">
    <citation type="submission" date="2016-10" db="EMBL/GenBank/DDBJ databases">
        <authorList>
            <person name="Varghese N."/>
            <person name="Submissions S."/>
        </authorList>
    </citation>
    <scope>NUCLEOTIDE SEQUENCE [LARGE SCALE GENOMIC DNA]</scope>
    <source>
        <strain evidence="6">Gh-48</strain>
    </source>
</reference>
<dbReference type="GO" id="GO:0006357">
    <property type="term" value="P:regulation of transcription by RNA polymerase II"/>
    <property type="evidence" value="ECO:0007669"/>
    <property type="project" value="TreeGrafter"/>
</dbReference>
<dbReference type="PANTHER" id="PTHR24126:SF14">
    <property type="entry name" value="ANK_REP_REGION DOMAIN-CONTAINING PROTEIN"/>
    <property type="match status" value="1"/>
</dbReference>
<protein>
    <submittedName>
        <fullName evidence="5">Ankyrin repeat-containing protein</fullName>
    </submittedName>
</protein>
<dbReference type="Proteomes" id="UP000198942">
    <property type="component" value="Unassembled WGS sequence"/>
</dbReference>
<evidence type="ECO:0000313" key="5">
    <source>
        <dbReference type="EMBL" id="SEO21953.1"/>
    </source>
</evidence>
<organism evidence="5 6">
    <name type="scientific">Mucilaginibacter gossypiicola</name>
    <dbReference type="NCBI Taxonomy" id="551995"/>
    <lineage>
        <taxon>Bacteria</taxon>
        <taxon>Pseudomonadati</taxon>
        <taxon>Bacteroidota</taxon>
        <taxon>Sphingobacteriia</taxon>
        <taxon>Sphingobacteriales</taxon>
        <taxon>Sphingobacteriaceae</taxon>
        <taxon>Mucilaginibacter</taxon>
    </lineage>
</organism>
<dbReference type="AlphaFoldDB" id="A0A1H8MXF3"/>
<dbReference type="InterPro" id="IPR002110">
    <property type="entry name" value="Ankyrin_rpt"/>
</dbReference>
<proteinExistence type="predicted"/>
<dbReference type="EMBL" id="FOCL01000006">
    <property type="protein sequence ID" value="SEO21953.1"/>
    <property type="molecule type" value="Genomic_DNA"/>
</dbReference>
<dbReference type="RefSeq" id="WP_091212993.1">
    <property type="nucleotide sequence ID" value="NZ_FOCL01000006.1"/>
</dbReference>
<dbReference type="GO" id="GO:0061629">
    <property type="term" value="F:RNA polymerase II-specific DNA-binding transcription factor binding"/>
    <property type="evidence" value="ECO:0007669"/>
    <property type="project" value="TreeGrafter"/>
</dbReference>
<evidence type="ECO:0000256" key="1">
    <source>
        <dbReference type="ARBA" id="ARBA00022737"/>
    </source>
</evidence>
<feature type="signal peptide" evidence="4">
    <location>
        <begin position="1"/>
        <end position="21"/>
    </location>
</feature>
<keyword evidence="6" id="KW-1185">Reference proteome</keyword>
<dbReference type="Gene3D" id="1.25.40.20">
    <property type="entry name" value="Ankyrin repeat-containing domain"/>
    <property type="match status" value="1"/>
</dbReference>
<gene>
    <name evidence="5" type="ORF">SAMN05192574_106131</name>
</gene>
<dbReference type="InterPro" id="IPR036770">
    <property type="entry name" value="Ankyrin_rpt-contain_sf"/>
</dbReference>
<dbReference type="SUPFAM" id="SSF48403">
    <property type="entry name" value="Ankyrin repeat"/>
    <property type="match status" value="1"/>
</dbReference>
<dbReference type="STRING" id="551995.SAMN05192574_106131"/>
<sequence length="148" mass="16619">MKQLILLLVFILSGFCVKAQAINEQLYKAVNANDTTLAETLINKGADVNFKRKVMNFEMSLLMLSVQQDQFKMVKLLVDHKVEIDWKDWFGCTALMYAANKGNVNIISYLLKNGADVHFADKEGNTVLSAAKEGNHPDAIKLIEDNLK</sequence>
<keyword evidence="2 3" id="KW-0040">ANK repeat</keyword>
<evidence type="ECO:0000256" key="2">
    <source>
        <dbReference type="ARBA" id="ARBA00023043"/>
    </source>
</evidence>
<name>A0A1H8MXF3_9SPHI</name>
<keyword evidence="1" id="KW-0677">Repeat</keyword>
<dbReference type="PROSITE" id="PS50088">
    <property type="entry name" value="ANK_REPEAT"/>
    <property type="match status" value="1"/>
</dbReference>
<dbReference type="Pfam" id="PF12796">
    <property type="entry name" value="Ank_2"/>
    <property type="match status" value="1"/>
</dbReference>
<evidence type="ECO:0000256" key="3">
    <source>
        <dbReference type="PROSITE-ProRule" id="PRU00023"/>
    </source>
</evidence>
<dbReference type="PROSITE" id="PS50297">
    <property type="entry name" value="ANK_REP_REGION"/>
    <property type="match status" value="1"/>
</dbReference>
<keyword evidence="4" id="KW-0732">Signal</keyword>
<feature type="chain" id="PRO_5011588221" evidence="4">
    <location>
        <begin position="22"/>
        <end position="148"/>
    </location>
</feature>
<dbReference type="PANTHER" id="PTHR24126">
    <property type="entry name" value="ANKYRIN REPEAT, PH AND SEC7 DOMAIN CONTAINING PROTEIN SECG-RELATED"/>
    <property type="match status" value="1"/>
</dbReference>
<dbReference type="OrthoDB" id="2575953at2"/>
<accession>A0A1H8MXF3</accession>
<feature type="repeat" description="ANK" evidence="3">
    <location>
        <begin position="90"/>
        <end position="122"/>
    </location>
</feature>